<feature type="compositionally biased region" description="Polar residues" evidence="1">
    <location>
        <begin position="41"/>
        <end position="51"/>
    </location>
</feature>
<dbReference type="EMBL" id="HBHR01006714">
    <property type="protein sequence ID" value="CAD9860772.1"/>
    <property type="molecule type" value="Transcribed_RNA"/>
</dbReference>
<organism evidence="2">
    <name type="scientific">Fibrocapsa japonica</name>
    <dbReference type="NCBI Taxonomy" id="94617"/>
    <lineage>
        <taxon>Eukaryota</taxon>
        <taxon>Sar</taxon>
        <taxon>Stramenopiles</taxon>
        <taxon>Ochrophyta</taxon>
        <taxon>Raphidophyceae</taxon>
        <taxon>Chattonellales</taxon>
        <taxon>Chattonellaceae</taxon>
        <taxon>Fibrocapsa</taxon>
    </lineage>
</organism>
<sequence>MAEEQVPDEQVQEEQAAEEQLTDGQSAEDVAEERSFFVQPPKNSRWTTSEQEQVEAEAAPTASQQEQVEVAPEGNPGSEDPTAERSMEVITEDQIGSMDVKEYRVQPPRQSRWTTKVEPSEQTTEDSPEVKDEELGEQYFVKPPAPSRWNAAPEE</sequence>
<feature type="region of interest" description="Disordered" evidence="1">
    <location>
        <begin position="1"/>
        <end position="155"/>
    </location>
</feature>
<protein>
    <submittedName>
        <fullName evidence="2">Uncharacterized protein</fullName>
    </submittedName>
</protein>
<evidence type="ECO:0000256" key="1">
    <source>
        <dbReference type="SAM" id="MobiDB-lite"/>
    </source>
</evidence>
<evidence type="ECO:0000313" key="2">
    <source>
        <dbReference type="EMBL" id="CAD9860772.1"/>
    </source>
</evidence>
<proteinExistence type="predicted"/>
<name>A0A7S2XWG9_9STRA</name>
<dbReference type="AlphaFoldDB" id="A0A7S2XWG9"/>
<reference evidence="2" key="1">
    <citation type="submission" date="2021-01" db="EMBL/GenBank/DDBJ databases">
        <authorList>
            <person name="Corre E."/>
            <person name="Pelletier E."/>
            <person name="Niang G."/>
            <person name="Scheremetjew M."/>
            <person name="Finn R."/>
            <person name="Kale V."/>
            <person name="Holt S."/>
            <person name="Cochrane G."/>
            <person name="Meng A."/>
            <person name="Brown T."/>
            <person name="Cohen L."/>
        </authorList>
    </citation>
    <scope>NUCLEOTIDE SEQUENCE</scope>
    <source>
        <strain evidence="2">CCMP1661</strain>
    </source>
</reference>
<accession>A0A7S2XWG9</accession>
<gene>
    <name evidence="2" type="ORF">FJAP1339_LOCUS3293</name>
</gene>
<feature type="compositionally biased region" description="Acidic residues" evidence="1">
    <location>
        <begin position="1"/>
        <end position="21"/>
    </location>
</feature>
<feature type="compositionally biased region" description="Acidic residues" evidence="1">
    <location>
        <begin position="123"/>
        <end position="136"/>
    </location>
</feature>